<dbReference type="HOGENOM" id="CLU_080981_0_0_7"/>
<dbReference type="RefSeq" id="WP_012645818.1">
    <property type="nucleotide sequence ID" value="NC_011979.1"/>
</dbReference>
<dbReference type="EMBL" id="CP001390">
    <property type="protein sequence ID" value="ACM19089.1"/>
    <property type="molecule type" value="Genomic_DNA"/>
</dbReference>
<dbReference type="STRING" id="316067.Geob_0727"/>
<keyword evidence="2" id="KW-1185">Reference proteome</keyword>
<dbReference type="OrthoDB" id="5393676at2"/>
<evidence type="ECO:0008006" key="3">
    <source>
        <dbReference type="Google" id="ProtNLM"/>
    </source>
</evidence>
<dbReference type="AlphaFoldDB" id="B9M119"/>
<evidence type="ECO:0000313" key="2">
    <source>
        <dbReference type="Proteomes" id="UP000007721"/>
    </source>
</evidence>
<organism evidence="1 2">
    <name type="scientific">Geotalea daltonii (strain DSM 22248 / JCM 15807 / FRC-32)</name>
    <name type="common">Geobacter daltonii</name>
    <dbReference type="NCBI Taxonomy" id="316067"/>
    <lineage>
        <taxon>Bacteria</taxon>
        <taxon>Pseudomonadati</taxon>
        <taxon>Thermodesulfobacteriota</taxon>
        <taxon>Desulfuromonadia</taxon>
        <taxon>Geobacterales</taxon>
        <taxon>Geobacteraceae</taxon>
        <taxon>Geotalea</taxon>
    </lineage>
</organism>
<evidence type="ECO:0000313" key="1">
    <source>
        <dbReference type="EMBL" id="ACM19089.1"/>
    </source>
</evidence>
<dbReference type="KEGG" id="geo:Geob_0727"/>
<protein>
    <recommendedName>
        <fullName evidence="3">DUF3793 family protein</fullName>
    </recommendedName>
</protein>
<dbReference type="Pfam" id="PF12672">
    <property type="entry name" value="DUF3793"/>
    <property type="match status" value="1"/>
</dbReference>
<reference evidence="1 2" key="1">
    <citation type="submission" date="2009-01" db="EMBL/GenBank/DDBJ databases">
        <title>Complete sequence of Geobacter sp. FRC-32.</title>
        <authorList>
            <consortium name="US DOE Joint Genome Institute"/>
            <person name="Lucas S."/>
            <person name="Copeland A."/>
            <person name="Lapidus A."/>
            <person name="Glavina del Rio T."/>
            <person name="Dalin E."/>
            <person name="Tice H."/>
            <person name="Bruce D."/>
            <person name="Goodwin L."/>
            <person name="Pitluck S."/>
            <person name="Saunders E."/>
            <person name="Brettin T."/>
            <person name="Detter J.C."/>
            <person name="Han C."/>
            <person name="Larimer F."/>
            <person name="Land M."/>
            <person name="Hauser L."/>
            <person name="Kyrpides N."/>
            <person name="Ovchinnikova G."/>
            <person name="Kostka J."/>
            <person name="Richardson P."/>
        </authorList>
    </citation>
    <scope>NUCLEOTIDE SEQUENCE [LARGE SCALE GENOMIC DNA]</scope>
    <source>
        <strain evidence="2">DSM 22248 / JCM 15807 / FRC-32</strain>
    </source>
</reference>
<dbReference type="eggNOG" id="ENOG50331N7">
    <property type="taxonomic scope" value="Bacteria"/>
</dbReference>
<gene>
    <name evidence="1" type="ordered locus">Geob_0727</name>
</gene>
<dbReference type="InterPro" id="IPR024523">
    <property type="entry name" value="DUF3793"/>
</dbReference>
<proteinExistence type="predicted"/>
<sequence length="261" mass="28593">MGQSQLLSDHVFHTGANAGKDVPAKEPSSRRTVWRDIATRFIEPRECLASFLALESAEVVAGIKPANLFPIPNRTYACGRNPYQLWKKWGKTVVATTPLEAYELTDRGDSVLLLLYRPDALANLLEKPAVRAILARAGYASGVALPQVLDRFARCLAAGAFPHEIGIFLGYPLKDVVGFMGLARIPFTCQGPWKIYGEPQASLCLAETFRCCRSRMAADLSKGASPSVCLTGSSSSNRLPFSSLTENNIQDHRQLRSLRIV</sequence>
<name>B9M119_GEODF</name>
<accession>B9M119</accession>
<dbReference type="Proteomes" id="UP000007721">
    <property type="component" value="Chromosome"/>
</dbReference>